<evidence type="ECO:0000313" key="2">
    <source>
        <dbReference type="Proteomes" id="UP000276133"/>
    </source>
</evidence>
<gene>
    <name evidence="1" type="ORF">BpHYR1_034698</name>
</gene>
<accession>A0A3M7SHR6</accession>
<dbReference type="AlphaFoldDB" id="A0A3M7SHR6"/>
<reference evidence="1 2" key="1">
    <citation type="journal article" date="2018" name="Sci. Rep.">
        <title>Genomic signatures of local adaptation to the degree of environmental predictability in rotifers.</title>
        <authorList>
            <person name="Franch-Gras L."/>
            <person name="Hahn C."/>
            <person name="Garcia-Roger E.M."/>
            <person name="Carmona M.J."/>
            <person name="Serra M."/>
            <person name="Gomez A."/>
        </authorList>
    </citation>
    <scope>NUCLEOTIDE SEQUENCE [LARGE SCALE GENOMIC DNA]</scope>
    <source>
        <strain evidence="1">HYR1</strain>
    </source>
</reference>
<dbReference type="Proteomes" id="UP000276133">
    <property type="component" value="Unassembled WGS sequence"/>
</dbReference>
<organism evidence="1 2">
    <name type="scientific">Brachionus plicatilis</name>
    <name type="common">Marine rotifer</name>
    <name type="synonym">Brachionus muelleri</name>
    <dbReference type="NCBI Taxonomy" id="10195"/>
    <lineage>
        <taxon>Eukaryota</taxon>
        <taxon>Metazoa</taxon>
        <taxon>Spiralia</taxon>
        <taxon>Gnathifera</taxon>
        <taxon>Rotifera</taxon>
        <taxon>Eurotatoria</taxon>
        <taxon>Monogononta</taxon>
        <taxon>Pseudotrocha</taxon>
        <taxon>Ploima</taxon>
        <taxon>Brachionidae</taxon>
        <taxon>Brachionus</taxon>
    </lineage>
</organism>
<comment type="caution">
    <text evidence="1">The sequence shown here is derived from an EMBL/GenBank/DDBJ whole genome shotgun (WGS) entry which is preliminary data.</text>
</comment>
<keyword evidence="2" id="KW-1185">Reference proteome</keyword>
<sequence length="59" mass="6562">MCFSKFSTSGVVCMQGEDQRLGKGGRTYKYWNKCDSCAAITTCCKTVDLRIISSVQINK</sequence>
<dbReference type="EMBL" id="REGN01001373">
    <property type="protein sequence ID" value="RNA35108.1"/>
    <property type="molecule type" value="Genomic_DNA"/>
</dbReference>
<proteinExistence type="predicted"/>
<protein>
    <submittedName>
        <fullName evidence="1">Uncharacterized protein</fullName>
    </submittedName>
</protein>
<name>A0A3M7SHR6_BRAPC</name>
<evidence type="ECO:0000313" key="1">
    <source>
        <dbReference type="EMBL" id="RNA35108.1"/>
    </source>
</evidence>